<evidence type="ECO:0000259" key="8">
    <source>
        <dbReference type="PROSITE" id="PS50850"/>
    </source>
</evidence>
<evidence type="ECO:0000256" key="1">
    <source>
        <dbReference type="ARBA" id="ARBA00004141"/>
    </source>
</evidence>
<feature type="transmembrane region" description="Helical" evidence="7">
    <location>
        <begin position="328"/>
        <end position="353"/>
    </location>
</feature>
<keyword evidence="10" id="KW-1185">Reference proteome</keyword>
<evidence type="ECO:0000256" key="6">
    <source>
        <dbReference type="ARBA" id="ARBA00023136"/>
    </source>
</evidence>
<dbReference type="GO" id="GO:0016020">
    <property type="term" value="C:membrane"/>
    <property type="evidence" value="ECO:0007669"/>
    <property type="project" value="UniProtKB-SubCell"/>
</dbReference>
<dbReference type="GO" id="GO:0006820">
    <property type="term" value="P:monoatomic anion transport"/>
    <property type="evidence" value="ECO:0007669"/>
    <property type="project" value="TreeGrafter"/>
</dbReference>
<dbReference type="InterPro" id="IPR011701">
    <property type="entry name" value="MFS"/>
</dbReference>
<proteinExistence type="predicted"/>
<dbReference type="InterPro" id="IPR020846">
    <property type="entry name" value="MFS_dom"/>
</dbReference>
<feature type="transmembrane region" description="Helical" evidence="7">
    <location>
        <begin position="291"/>
        <end position="308"/>
    </location>
</feature>
<evidence type="ECO:0000256" key="5">
    <source>
        <dbReference type="ARBA" id="ARBA00022989"/>
    </source>
</evidence>
<accession>A0A7R9Q7P9</accession>
<dbReference type="PANTHER" id="PTHR11662:SF399">
    <property type="entry name" value="FI19708P1-RELATED"/>
    <property type="match status" value="1"/>
</dbReference>
<keyword evidence="6 7" id="KW-0472">Membrane</keyword>
<evidence type="ECO:0000313" key="10">
    <source>
        <dbReference type="Proteomes" id="UP000759131"/>
    </source>
</evidence>
<keyword evidence="5 7" id="KW-1133">Transmembrane helix</keyword>
<evidence type="ECO:0000313" key="9">
    <source>
        <dbReference type="EMBL" id="CAD7634103.1"/>
    </source>
</evidence>
<dbReference type="GO" id="GO:0015293">
    <property type="term" value="F:symporter activity"/>
    <property type="evidence" value="ECO:0007669"/>
    <property type="project" value="UniProtKB-KW"/>
</dbReference>
<feature type="transmembrane region" description="Helical" evidence="7">
    <location>
        <begin position="460"/>
        <end position="479"/>
    </location>
</feature>
<feature type="transmembrane region" description="Helical" evidence="7">
    <location>
        <begin position="227"/>
        <end position="246"/>
    </location>
</feature>
<dbReference type="OrthoDB" id="2985014at2759"/>
<sequence length="519" mass="57994">MDSELVDKLLPDTDRYDHAQKCKKFMSLRFLVAFVSLLGCAVMYMTRVNINVAIVDMVTVVPKISVINTAFNQSVLSDECPVDSLNIDNTTIVGEFAWSPPTQGIVLGAFYYGYIWPQIFGGRLSELYGAKYMIGIAIFTSGVINLFTPFIIRWNYYLFIGSRVVLGLVQGILFPSFMVLMSKWIPPEEHSTFIPWLDVGCTIGTIVCSAGAGHLIENKVMGGWPSVFYICGVVAIVWCFLWFSVITSSPSSHSWITDTELNHILKRADNRRHNKTRDSIPWKRILTSKRFLSVLISKVLFGITWDFITSKIPAYFQDVIHFPISENGSIYSILMLGLAITSMSSGFVADMILETKWISKTNVRKLFQTIAGVGMAVALVMTTFAGCDKLMNITLLTVCMLVMGITSGGDVPIVADMTETYTGTVFAIMNSIGSIGGFIVPYFVGVAIDSNPNSMQTWSHLFYFAATLDIIGVIVFMSYSSAEPQHWESIDETNDDYTIDYTILFDQKHIKKNLHKYSL</sequence>
<dbReference type="InterPro" id="IPR050382">
    <property type="entry name" value="MFS_Na/Anion_cotransporter"/>
</dbReference>
<feature type="transmembrane region" description="Helical" evidence="7">
    <location>
        <begin position="132"/>
        <end position="152"/>
    </location>
</feature>
<reference evidence="9" key="1">
    <citation type="submission" date="2020-11" db="EMBL/GenBank/DDBJ databases">
        <authorList>
            <person name="Tran Van P."/>
        </authorList>
    </citation>
    <scope>NUCLEOTIDE SEQUENCE</scope>
</reference>
<dbReference type="EMBL" id="OC868550">
    <property type="protein sequence ID" value="CAD7634103.1"/>
    <property type="molecule type" value="Genomic_DNA"/>
</dbReference>
<dbReference type="Pfam" id="PF07690">
    <property type="entry name" value="MFS_1"/>
    <property type="match status" value="1"/>
</dbReference>
<dbReference type="Gene3D" id="1.20.1250.20">
    <property type="entry name" value="MFS general substrate transporter like domains"/>
    <property type="match status" value="2"/>
</dbReference>
<organism evidence="9">
    <name type="scientific">Medioppia subpectinata</name>
    <dbReference type="NCBI Taxonomy" id="1979941"/>
    <lineage>
        <taxon>Eukaryota</taxon>
        <taxon>Metazoa</taxon>
        <taxon>Ecdysozoa</taxon>
        <taxon>Arthropoda</taxon>
        <taxon>Chelicerata</taxon>
        <taxon>Arachnida</taxon>
        <taxon>Acari</taxon>
        <taxon>Acariformes</taxon>
        <taxon>Sarcoptiformes</taxon>
        <taxon>Oribatida</taxon>
        <taxon>Brachypylina</taxon>
        <taxon>Oppioidea</taxon>
        <taxon>Oppiidae</taxon>
        <taxon>Medioppia</taxon>
    </lineage>
</organism>
<evidence type="ECO:0000256" key="3">
    <source>
        <dbReference type="ARBA" id="ARBA00022692"/>
    </source>
</evidence>
<evidence type="ECO:0000256" key="2">
    <source>
        <dbReference type="ARBA" id="ARBA00022448"/>
    </source>
</evidence>
<feature type="transmembrane region" description="Helical" evidence="7">
    <location>
        <begin position="365"/>
        <end position="384"/>
    </location>
</feature>
<evidence type="ECO:0000256" key="7">
    <source>
        <dbReference type="SAM" id="Phobius"/>
    </source>
</evidence>
<dbReference type="EMBL" id="CAJPIZ010013975">
    <property type="protein sequence ID" value="CAG2114533.1"/>
    <property type="molecule type" value="Genomic_DNA"/>
</dbReference>
<feature type="transmembrane region" description="Helical" evidence="7">
    <location>
        <begin position="390"/>
        <end position="413"/>
    </location>
</feature>
<feature type="transmembrane region" description="Helical" evidence="7">
    <location>
        <begin position="193"/>
        <end position="215"/>
    </location>
</feature>
<dbReference type="AlphaFoldDB" id="A0A7R9Q7P9"/>
<dbReference type="FunFam" id="1.20.1250.20:FF:000423">
    <property type="entry name" value="Putative inorganic phosphate cotransporter-like Protein"/>
    <property type="match status" value="1"/>
</dbReference>
<feature type="transmembrane region" description="Helical" evidence="7">
    <location>
        <begin position="28"/>
        <end position="46"/>
    </location>
</feature>
<dbReference type="FunFam" id="1.20.1250.20:FF:000003">
    <property type="entry name" value="Solute carrier family 17 member 3"/>
    <property type="match status" value="1"/>
</dbReference>
<dbReference type="SUPFAM" id="SSF103473">
    <property type="entry name" value="MFS general substrate transporter"/>
    <property type="match status" value="1"/>
</dbReference>
<name>A0A7R9Q7P9_9ACAR</name>
<protein>
    <recommendedName>
        <fullName evidence="8">Major facilitator superfamily (MFS) profile domain-containing protein</fullName>
    </recommendedName>
</protein>
<feature type="transmembrane region" description="Helical" evidence="7">
    <location>
        <begin position="158"/>
        <end position="181"/>
    </location>
</feature>
<feature type="domain" description="Major facilitator superfamily (MFS) profile" evidence="8">
    <location>
        <begin position="58"/>
        <end position="484"/>
    </location>
</feature>
<feature type="transmembrane region" description="Helical" evidence="7">
    <location>
        <begin position="425"/>
        <end position="448"/>
    </location>
</feature>
<dbReference type="PANTHER" id="PTHR11662">
    <property type="entry name" value="SOLUTE CARRIER FAMILY 17"/>
    <property type="match status" value="1"/>
</dbReference>
<gene>
    <name evidence="9" type="ORF">OSB1V03_LOCUS14499</name>
</gene>
<dbReference type="Proteomes" id="UP000759131">
    <property type="component" value="Unassembled WGS sequence"/>
</dbReference>
<dbReference type="PROSITE" id="PS50850">
    <property type="entry name" value="MFS"/>
    <property type="match status" value="1"/>
</dbReference>
<dbReference type="InterPro" id="IPR036259">
    <property type="entry name" value="MFS_trans_sf"/>
</dbReference>
<comment type="subcellular location">
    <subcellularLocation>
        <location evidence="1">Membrane</location>
        <topology evidence="1">Multi-pass membrane protein</topology>
    </subcellularLocation>
</comment>
<keyword evidence="4" id="KW-0769">Symport</keyword>
<keyword evidence="3 7" id="KW-0812">Transmembrane</keyword>
<keyword evidence="2" id="KW-0813">Transport</keyword>
<evidence type="ECO:0000256" key="4">
    <source>
        <dbReference type="ARBA" id="ARBA00022847"/>
    </source>
</evidence>